<dbReference type="PANTHER" id="PTHR47506">
    <property type="entry name" value="TRANSCRIPTIONAL REGULATORY PROTEIN"/>
    <property type="match status" value="1"/>
</dbReference>
<dbReference type="OrthoDB" id="509229at2"/>
<name>A0A143H992_9BACL</name>
<accession>A0A143H992</accession>
<dbReference type="PANTHER" id="PTHR47506:SF1">
    <property type="entry name" value="HTH-TYPE TRANSCRIPTIONAL REGULATOR YJDC"/>
    <property type="match status" value="1"/>
</dbReference>
<dbReference type="Gene3D" id="1.10.357.10">
    <property type="entry name" value="Tetracycline Repressor, domain 2"/>
    <property type="match status" value="1"/>
</dbReference>
<dbReference type="Pfam" id="PF00440">
    <property type="entry name" value="TetR_N"/>
    <property type="match status" value="1"/>
</dbReference>
<dbReference type="Gene3D" id="1.10.10.60">
    <property type="entry name" value="Homeodomain-like"/>
    <property type="match status" value="1"/>
</dbReference>
<dbReference type="STRING" id="241244.ATY39_00470"/>
<dbReference type="PROSITE" id="PS50977">
    <property type="entry name" value="HTH_TETR_2"/>
    <property type="match status" value="1"/>
</dbReference>
<evidence type="ECO:0000256" key="1">
    <source>
        <dbReference type="ARBA" id="ARBA00023015"/>
    </source>
</evidence>
<organism evidence="6 7">
    <name type="scientific">Rummeliibacillus stabekisii</name>
    <dbReference type="NCBI Taxonomy" id="241244"/>
    <lineage>
        <taxon>Bacteria</taxon>
        <taxon>Bacillati</taxon>
        <taxon>Bacillota</taxon>
        <taxon>Bacilli</taxon>
        <taxon>Bacillales</taxon>
        <taxon>Caryophanaceae</taxon>
        <taxon>Rummeliibacillus</taxon>
    </lineage>
</organism>
<dbReference type="SUPFAM" id="SSF46689">
    <property type="entry name" value="Homeodomain-like"/>
    <property type="match status" value="1"/>
</dbReference>
<dbReference type="KEGG" id="rst:ATY39_00470"/>
<keyword evidence="3" id="KW-0804">Transcription</keyword>
<dbReference type="InterPro" id="IPR001647">
    <property type="entry name" value="HTH_TetR"/>
</dbReference>
<evidence type="ECO:0000256" key="4">
    <source>
        <dbReference type="PROSITE-ProRule" id="PRU00335"/>
    </source>
</evidence>
<reference evidence="7" key="2">
    <citation type="submission" date="2016-03" db="EMBL/GenBank/DDBJ databases">
        <authorList>
            <person name="Ploux O."/>
        </authorList>
    </citation>
    <scope>NUCLEOTIDE SEQUENCE [LARGE SCALE GENOMIC DNA]</scope>
    <source>
        <strain evidence="7">PP9</strain>
    </source>
</reference>
<gene>
    <name evidence="6" type="ORF">ATY39_00470</name>
</gene>
<evidence type="ECO:0000313" key="6">
    <source>
        <dbReference type="EMBL" id="AMW98019.1"/>
    </source>
</evidence>
<dbReference type="Proteomes" id="UP000076021">
    <property type="component" value="Chromosome"/>
</dbReference>
<keyword evidence="2 4" id="KW-0238">DNA-binding</keyword>
<dbReference type="GO" id="GO:0003677">
    <property type="term" value="F:DNA binding"/>
    <property type="evidence" value="ECO:0007669"/>
    <property type="project" value="UniProtKB-UniRule"/>
</dbReference>
<dbReference type="PRINTS" id="PR00455">
    <property type="entry name" value="HTHTETR"/>
</dbReference>
<dbReference type="AlphaFoldDB" id="A0A143H992"/>
<sequence length="195" mass="22744">MSTKINIMKAATELFAIKGYEGTTLKDIANAVGIKPPSIYAFFEGKEDVLLHIYQEILDEHHKHLQDMLEQLKNGYAKNKLYGLLVTAAEYHLSEAGKMKLFRRLMLFPPEILQSEITESFQKLVAIERQAINAVFEEAIRNKEVREGKSEDMTTAFQCLMNGLFLESQYYDEQEFYLRLDIIWEEYWMGISRKD</sequence>
<dbReference type="SUPFAM" id="SSF48498">
    <property type="entry name" value="Tetracyclin repressor-like, C-terminal domain"/>
    <property type="match status" value="1"/>
</dbReference>
<evidence type="ECO:0000313" key="7">
    <source>
        <dbReference type="Proteomes" id="UP000076021"/>
    </source>
</evidence>
<keyword evidence="7" id="KW-1185">Reference proteome</keyword>
<dbReference type="RefSeq" id="WP_066784224.1">
    <property type="nucleotide sequence ID" value="NZ_CP014806.1"/>
</dbReference>
<dbReference type="InterPro" id="IPR009057">
    <property type="entry name" value="Homeodomain-like_sf"/>
</dbReference>
<evidence type="ECO:0000256" key="2">
    <source>
        <dbReference type="ARBA" id="ARBA00023125"/>
    </source>
</evidence>
<dbReference type="InterPro" id="IPR036271">
    <property type="entry name" value="Tet_transcr_reg_TetR-rel_C_sf"/>
</dbReference>
<reference evidence="6 7" key="1">
    <citation type="journal article" date="2016" name="Genome Announc.">
        <title>Whole-Genome Sequence of Rummeliibacillus stabekisii Strain PP9 Isolated from Antarctic Soil.</title>
        <authorList>
            <person name="da Mota F.F."/>
            <person name="Vollu R.E."/>
            <person name="Jurelevicius D."/>
            <person name="Seldin L."/>
        </authorList>
    </citation>
    <scope>NUCLEOTIDE SEQUENCE [LARGE SCALE GENOMIC DNA]</scope>
    <source>
        <strain evidence="6 7">PP9</strain>
    </source>
</reference>
<proteinExistence type="predicted"/>
<feature type="domain" description="HTH tetR-type" evidence="5">
    <location>
        <begin position="1"/>
        <end position="61"/>
    </location>
</feature>
<evidence type="ECO:0000259" key="5">
    <source>
        <dbReference type="PROSITE" id="PS50977"/>
    </source>
</evidence>
<feature type="DNA-binding region" description="H-T-H motif" evidence="4">
    <location>
        <begin position="24"/>
        <end position="43"/>
    </location>
</feature>
<protein>
    <recommendedName>
        <fullName evidence="5">HTH tetR-type domain-containing protein</fullName>
    </recommendedName>
</protein>
<dbReference type="EMBL" id="CP014806">
    <property type="protein sequence ID" value="AMW98019.1"/>
    <property type="molecule type" value="Genomic_DNA"/>
</dbReference>
<keyword evidence="1" id="KW-0805">Transcription regulation</keyword>
<evidence type="ECO:0000256" key="3">
    <source>
        <dbReference type="ARBA" id="ARBA00023163"/>
    </source>
</evidence>